<dbReference type="Proteomes" id="UP000515154">
    <property type="component" value="Linkage group LG10"/>
</dbReference>
<dbReference type="Pfam" id="PF00271">
    <property type="entry name" value="Helicase_C"/>
    <property type="match status" value="1"/>
</dbReference>
<dbReference type="Gene3D" id="3.40.50.300">
    <property type="entry name" value="P-loop containing nucleotide triphosphate hydrolases"/>
    <property type="match status" value="1"/>
</dbReference>
<dbReference type="PROSITE" id="PS51192">
    <property type="entry name" value="HELICASE_ATP_BIND_1"/>
    <property type="match status" value="1"/>
</dbReference>
<protein>
    <submittedName>
        <fullName evidence="10">SWI/SNF-related matrix-associated actin-dependent regulator of chromatin subfamily A-like protein 1 isoform X1</fullName>
    </submittedName>
</protein>
<gene>
    <name evidence="10" type="primary">LOC115216406</name>
</gene>
<dbReference type="PANTHER" id="PTHR45766">
    <property type="entry name" value="DNA ANNEALING HELICASE AND ENDONUCLEASE ZRANB3 FAMILY MEMBER"/>
    <property type="match status" value="1"/>
</dbReference>
<evidence type="ECO:0000256" key="5">
    <source>
        <dbReference type="SAM" id="MobiDB-lite"/>
    </source>
</evidence>
<dbReference type="SMART" id="SM00490">
    <property type="entry name" value="HELICc"/>
    <property type="match status" value="1"/>
</dbReference>
<dbReference type="GO" id="GO:0031297">
    <property type="term" value="P:replication fork processing"/>
    <property type="evidence" value="ECO:0007669"/>
    <property type="project" value="TreeGrafter"/>
</dbReference>
<keyword evidence="2" id="KW-0378">Hydrolase</keyword>
<dbReference type="AlphaFoldDB" id="A0A6P7STH7"/>
<reference evidence="10" key="1">
    <citation type="submission" date="2025-08" db="UniProtKB">
        <authorList>
            <consortium name="RefSeq"/>
        </authorList>
    </citation>
    <scope>IDENTIFICATION</scope>
</reference>
<dbReference type="CDD" id="cd18793">
    <property type="entry name" value="SF2_C_SNF"/>
    <property type="match status" value="1"/>
</dbReference>
<dbReference type="PROSITE" id="PS51467">
    <property type="entry name" value="HARP"/>
    <property type="match status" value="1"/>
</dbReference>
<keyword evidence="9" id="KW-1185">Reference proteome</keyword>
<comment type="similarity">
    <text evidence="4">Belongs to the SNF2/RAD54 helicase family. SMARCAL1 subfamily.</text>
</comment>
<dbReference type="PANTHER" id="PTHR45766:SF6">
    <property type="entry name" value="SWI_SNF-RELATED MATRIX-ASSOCIATED ACTIN-DEPENDENT REGULATOR OF CHROMATIN SUBFAMILY A-LIKE PROTEIN 1"/>
    <property type="match status" value="1"/>
</dbReference>
<dbReference type="GO" id="GO:0016787">
    <property type="term" value="F:hydrolase activity"/>
    <property type="evidence" value="ECO:0007669"/>
    <property type="project" value="UniProtKB-KW"/>
</dbReference>
<dbReference type="SUPFAM" id="SSF52540">
    <property type="entry name" value="P-loop containing nucleoside triphosphate hydrolases"/>
    <property type="match status" value="2"/>
</dbReference>
<dbReference type="InterPro" id="IPR038718">
    <property type="entry name" value="SNF2-like_sf"/>
</dbReference>
<dbReference type="InterPro" id="IPR001650">
    <property type="entry name" value="Helicase_C-like"/>
</dbReference>
<accession>A0A6P7STH7</accession>
<dbReference type="KEGG" id="osn:115216406"/>
<feature type="region of interest" description="Disordered" evidence="5">
    <location>
        <begin position="681"/>
        <end position="707"/>
    </location>
</feature>
<evidence type="ECO:0000256" key="1">
    <source>
        <dbReference type="ARBA" id="ARBA00004123"/>
    </source>
</evidence>
<dbReference type="GO" id="GO:0043596">
    <property type="term" value="C:nuclear replication fork"/>
    <property type="evidence" value="ECO:0007669"/>
    <property type="project" value="TreeGrafter"/>
</dbReference>
<dbReference type="InterPro" id="IPR000330">
    <property type="entry name" value="SNF2_N"/>
</dbReference>
<dbReference type="CDD" id="cd18010">
    <property type="entry name" value="DEXHc_HARP_SMARCAL1"/>
    <property type="match status" value="1"/>
</dbReference>
<dbReference type="InterPro" id="IPR027417">
    <property type="entry name" value="P-loop_NTPase"/>
</dbReference>
<dbReference type="RefSeq" id="XP_029641574.1">
    <property type="nucleotide sequence ID" value="XM_029785714.2"/>
</dbReference>
<evidence type="ECO:0000256" key="3">
    <source>
        <dbReference type="ARBA" id="ARBA00023242"/>
    </source>
</evidence>
<dbReference type="SMART" id="SM00487">
    <property type="entry name" value="DEXDc"/>
    <property type="match status" value="1"/>
</dbReference>
<dbReference type="InterPro" id="IPR049730">
    <property type="entry name" value="SNF2/RAD54-like_C"/>
</dbReference>
<keyword evidence="3" id="KW-0539">Nucleus</keyword>
<dbReference type="InterPro" id="IPR014001">
    <property type="entry name" value="Helicase_ATP-bd"/>
</dbReference>
<evidence type="ECO:0000313" key="10">
    <source>
        <dbReference type="RefSeq" id="XP_029641574.1"/>
    </source>
</evidence>
<feature type="domain" description="HARP" evidence="8">
    <location>
        <begin position="92"/>
        <end position="166"/>
    </location>
</feature>
<dbReference type="Pfam" id="PF07443">
    <property type="entry name" value="HARP"/>
    <property type="match status" value="1"/>
</dbReference>
<dbReference type="GO" id="GO:0006281">
    <property type="term" value="P:DNA repair"/>
    <property type="evidence" value="ECO:0007669"/>
    <property type="project" value="TreeGrafter"/>
</dbReference>
<dbReference type="GO" id="GO:0005524">
    <property type="term" value="F:ATP binding"/>
    <property type="evidence" value="ECO:0007669"/>
    <property type="project" value="InterPro"/>
</dbReference>
<name>A0A6P7STH7_9MOLL</name>
<evidence type="ECO:0000313" key="9">
    <source>
        <dbReference type="Proteomes" id="UP000515154"/>
    </source>
</evidence>
<dbReference type="Gene3D" id="3.40.50.10810">
    <property type="entry name" value="Tandem AAA-ATPase domain"/>
    <property type="match status" value="1"/>
</dbReference>
<dbReference type="FunFam" id="3.40.50.300:FF:003021">
    <property type="entry name" value="Uncharacterized protein (Fragment)"/>
    <property type="match status" value="1"/>
</dbReference>
<dbReference type="PROSITE" id="PS51194">
    <property type="entry name" value="HELICASE_CTER"/>
    <property type="match status" value="1"/>
</dbReference>
<sequence>MSSCLTSEQRKIIDENRQRALQKLAEKKAQLSPRPTPSHSVKPPSSPSVTSSRSVSQSNYVSKTQTIYKDGRMLPQKTNSFANSSHHKTFKSTPKKVIEAKFILESPSRFLVDVIFNQGLIDLFKTMETKQYDAVTRKWSFSLQEYHKLVKQARVLEPEVKVVPLPSFIVQIFAHKMKTQQQPSSSSSSPTKSAIDLSIIDKCLLESLMPFQLEGVKISIERRGRILLADEMGLGKTLQAISVACYYRNEWPLLIVVPSSVRFDWAQQIRRWVPSLDPQEINVALKGKDSGVSGMVNILSYDLMSKKSNELLTKKFKIVIMDESHFLKNFKSARTKAALPILQNATRVILLTGTPALSRPSELFTQIVGVLQPINFTEYGLRYCDGKKNAWGWDFSGYSNMAELQVFMEEKVMIRRMKKDVLSQLPSKRRQAVLLNPNAIKTDASMKKVSALVEKSTSAERRNLLFQYFQETASAKCSAVCDYITDRVEAGQKFLVFAHHCVMMDAIENHIKNKCKVEYIRIDGKTTSQQRKFYCDQFQKYEDIQLAILSICAANAGLNLTAASLVIFAELFWNPGILVQAEDRVHRIGQMDSVNIHYLVATGTADDFIWPLIQNKLNILGKAGLSKDDFSETDTVLFQNPRQKTILQCFEESFIEESNHDDNSINDDDILDDNAAESDGNLVSVQENGTEKKQGKNEDSKRHQTEITSHFKITTPTKKDHEEVEDFSKEFDDDFDWLTDDVDWNDSSLDDSEPVVKKIKKGL</sequence>
<proteinExistence type="inferred from homology"/>
<evidence type="ECO:0000259" key="6">
    <source>
        <dbReference type="PROSITE" id="PS51192"/>
    </source>
</evidence>
<feature type="domain" description="Helicase C-terminal" evidence="7">
    <location>
        <begin position="483"/>
        <end position="636"/>
    </location>
</feature>
<organism evidence="9 10">
    <name type="scientific">Octopus sinensis</name>
    <name type="common">East Asian common octopus</name>
    <dbReference type="NCBI Taxonomy" id="2607531"/>
    <lineage>
        <taxon>Eukaryota</taxon>
        <taxon>Metazoa</taxon>
        <taxon>Spiralia</taxon>
        <taxon>Lophotrochozoa</taxon>
        <taxon>Mollusca</taxon>
        <taxon>Cephalopoda</taxon>
        <taxon>Coleoidea</taxon>
        <taxon>Octopodiformes</taxon>
        <taxon>Octopoda</taxon>
        <taxon>Incirrata</taxon>
        <taxon>Octopodidae</taxon>
        <taxon>Octopus</taxon>
    </lineage>
</organism>
<evidence type="ECO:0000259" key="8">
    <source>
        <dbReference type="PROSITE" id="PS51467"/>
    </source>
</evidence>
<feature type="domain" description="Helicase ATP-binding" evidence="6">
    <location>
        <begin position="217"/>
        <end position="373"/>
    </location>
</feature>
<feature type="compositionally biased region" description="Low complexity" evidence="5">
    <location>
        <begin position="37"/>
        <end position="60"/>
    </location>
</feature>
<dbReference type="InterPro" id="IPR010003">
    <property type="entry name" value="HARP_dom"/>
</dbReference>
<feature type="compositionally biased region" description="Basic and acidic residues" evidence="5">
    <location>
        <begin position="689"/>
        <end position="705"/>
    </location>
</feature>
<dbReference type="Pfam" id="PF00176">
    <property type="entry name" value="SNF2-rel_dom"/>
    <property type="match status" value="1"/>
</dbReference>
<evidence type="ECO:0000256" key="4">
    <source>
        <dbReference type="PROSITE-ProRule" id="PRU00800"/>
    </source>
</evidence>
<comment type="subcellular location">
    <subcellularLocation>
        <location evidence="1">Nucleus</location>
    </subcellularLocation>
</comment>
<evidence type="ECO:0000256" key="2">
    <source>
        <dbReference type="ARBA" id="ARBA00022801"/>
    </source>
</evidence>
<evidence type="ECO:0000259" key="7">
    <source>
        <dbReference type="PROSITE" id="PS51194"/>
    </source>
</evidence>
<feature type="region of interest" description="Disordered" evidence="5">
    <location>
        <begin position="22"/>
        <end position="60"/>
    </location>
</feature>